<evidence type="ECO:0000313" key="1">
    <source>
        <dbReference type="EMBL" id="VFU11507.1"/>
    </source>
</evidence>
<accession>A0A485LZA9</accession>
<gene>
    <name evidence="1" type="ORF">SCFA_1090006</name>
</gene>
<reference evidence="1" key="1">
    <citation type="submission" date="2019-03" db="EMBL/GenBank/DDBJ databases">
        <authorList>
            <person name="Hao L."/>
        </authorList>
    </citation>
    <scope>NUCLEOTIDE SEQUENCE</scope>
</reference>
<name>A0A485LZA9_9ZZZZ</name>
<organism evidence="1">
    <name type="scientific">anaerobic digester metagenome</name>
    <dbReference type="NCBI Taxonomy" id="1263854"/>
    <lineage>
        <taxon>unclassified sequences</taxon>
        <taxon>metagenomes</taxon>
        <taxon>ecological metagenomes</taxon>
    </lineage>
</organism>
<sequence>MSRRKAGHDPGSGIRYDRQVKLAQVQECTVVDLDTEAAGAIRDIWK</sequence>
<dbReference type="AlphaFoldDB" id="A0A485LZA9"/>
<dbReference type="EMBL" id="CAADRM010000012">
    <property type="protein sequence ID" value="VFU11507.1"/>
    <property type="molecule type" value="Genomic_DNA"/>
</dbReference>
<proteinExistence type="predicted"/>
<protein>
    <submittedName>
        <fullName evidence="1">Uncharacterized protein</fullName>
    </submittedName>
</protein>